<dbReference type="GO" id="GO:0005178">
    <property type="term" value="F:integrin binding"/>
    <property type="evidence" value="ECO:0007669"/>
    <property type="project" value="InterPro"/>
</dbReference>
<dbReference type="GeneTree" id="ENSGT00940000159005"/>
<dbReference type="AlphaFoldDB" id="A0A3Q2XPQ6"/>
<dbReference type="PANTHER" id="PTHR13771:SF9">
    <property type="entry name" value="INTERCELLULAR ADHESION MOLECULE 5"/>
    <property type="match status" value="1"/>
</dbReference>
<feature type="signal peptide" evidence="1">
    <location>
        <begin position="1"/>
        <end position="21"/>
    </location>
</feature>
<sequence>MCALRSLKVTLLLHLFCSATSSPLSLPPSQISPPFPTMLPSWPSPSLSIPPVGGDQEDLVERARCPLTLSPSSLVVRFGDPFQVNCSVPMKGFSLLGWEVTLVAPEPTMNSFLVWRVEHMTEWAISPSCYAVSDMEGPCHLHLPVLVYKAPDSVSLSFVNHTGSLLEHHQYTLWCTVHNVAPAGNLLVTFYRGQTQLVQRHSNVTEKTPVTEVFTLDIVPRREDDGNDYWCEAELQLHPTGTQQRVAVASEKVTTTVLFGPQLLCPAKLQVKMGESLRCEVRGNPEPSVIWLKDGRLVTPPAHSTRAHAGKYTVLATGLFGERNVTVEVEVVTCRGTTSTPRRHFLLTALLGLTLNLL</sequence>
<feature type="chain" id="PRO_5018567022" evidence="1">
    <location>
        <begin position="22"/>
        <end position="358"/>
    </location>
</feature>
<evidence type="ECO:0000313" key="3">
    <source>
        <dbReference type="Ensembl" id="ENSHCOP00000002031.1"/>
    </source>
</evidence>
<dbReference type="SUPFAM" id="SSF48726">
    <property type="entry name" value="Immunoglobulin"/>
    <property type="match status" value="2"/>
</dbReference>
<dbReference type="KEGG" id="hcq:109511044"/>
<dbReference type="Proteomes" id="UP000264820">
    <property type="component" value="Unplaced"/>
</dbReference>
<accession>A0A3Q2XPQ6</accession>
<dbReference type="PANTHER" id="PTHR13771">
    <property type="entry name" value="INTERCELLULAR ADHESION MOLECULE"/>
    <property type="match status" value="1"/>
</dbReference>
<keyword evidence="1" id="KW-0732">Signal</keyword>
<dbReference type="Gene3D" id="2.60.40.10">
    <property type="entry name" value="Immunoglobulins"/>
    <property type="match status" value="3"/>
</dbReference>
<dbReference type="InterPro" id="IPR007110">
    <property type="entry name" value="Ig-like_dom"/>
</dbReference>
<dbReference type="PROSITE" id="PS50835">
    <property type="entry name" value="IG_LIKE"/>
    <property type="match status" value="1"/>
</dbReference>
<dbReference type="InterPro" id="IPR013783">
    <property type="entry name" value="Ig-like_fold"/>
</dbReference>
<dbReference type="GeneID" id="109511044"/>
<dbReference type="GO" id="GO:0005886">
    <property type="term" value="C:plasma membrane"/>
    <property type="evidence" value="ECO:0007669"/>
    <property type="project" value="TreeGrafter"/>
</dbReference>
<proteinExistence type="predicted"/>
<reference evidence="3" key="1">
    <citation type="submission" date="2025-08" db="UniProtKB">
        <authorList>
            <consortium name="Ensembl"/>
        </authorList>
    </citation>
    <scope>IDENTIFICATION</scope>
</reference>
<keyword evidence="4" id="KW-1185">Reference proteome</keyword>
<organism evidence="3 4">
    <name type="scientific">Hippocampus comes</name>
    <name type="common">Tiger tail seahorse</name>
    <dbReference type="NCBI Taxonomy" id="109280"/>
    <lineage>
        <taxon>Eukaryota</taxon>
        <taxon>Metazoa</taxon>
        <taxon>Chordata</taxon>
        <taxon>Craniata</taxon>
        <taxon>Vertebrata</taxon>
        <taxon>Euteleostomi</taxon>
        <taxon>Actinopterygii</taxon>
        <taxon>Neopterygii</taxon>
        <taxon>Teleostei</taxon>
        <taxon>Neoteleostei</taxon>
        <taxon>Acanthomorphata</taxon>
        <taxon>Syngnathiaria</taxon>
        <taxon>Syngnathiformes</taxon>
        <taxon>Syngnathoidei</taxon>
        <taxon>Syngnathidae</taxon>
        <taxon>Hippocampus</taxon>
    </lineage>
</organism>
<dbReference type="RefSeq" id="XP_019717338.1">
    <property type="nucleotide sequence ID" value="XM_019861779.1"/>
</dbReference>
<protein>
    <submittedName>
        <fullName evidence="3">Intercellular adhesion molecule 1-like</fullName>
    </submittedName>
</protein>
<evidence type="ECO:0000256" key="1">
    <source>
        <dbReference type="SAM" id="SignalP"/>
    </source>
</evidence>
<dbReference type="InterPro" id="IPR047012">
    <property type="entry name" value="ICAM_VCAM"/>
</dbReference>
<name>A0A3Q2XPQ6_HIPCM</name>
<reference evidence="3" key="2">
    <citation type="submission" date="2025-09" db="UniProtKB">
        <authorList>
            <consortium name="Ensembl"/>
        </authorList>
    </citation>
    <scope>IDENTIFICATION</scope>
</reference>
<evidence type="ECO:0000313" key="4">
    <source>
        <dbReference type="Proteomes" id="UP000264820"/>
    </source>
</evidence>
<dbReference type="OrthoDB" id="5843397at2759"/>
<dbReference type="InterPro" id="IPR036179">
    <property type="entry name" value="Ig-like_dom_sf"/>
</dbReference>
<feature type="domain" description="Ig-like" evidence="2">
    <location>
        <begin position="261"/>
        <end position="348"/>
    </location>
</feature>
<evidence type="ECO:0000259" key="2">
    <source>
        <dbReference type="PROSITE" id="PS50835"/>
    </source>
</evidence>
<dbReference type="GO" id="GO:0007155">
    <property type="term" value="P:cell adhesion"/>
    <property type="evidence" value="ECO:0007669"/>
    <property type="project" value="InterPro"/>
</dbReference>
<dbReference type="Ensembl" id="ENSHCOT00000011094.1">
    <property type="protein sequence ID" value="ENSHCOP00000002031.1"/>
    <property type="gene ID" value="ENSHCOG00000003112.1"/>
</dbReference>